<feature type="transmembrane region" description="Helical" evidence="6">
    <location>
        <begin position="115"/>
        <end position="134"/>
    </location>
</feature>
<gene>
    <name evidence="8" type="ORF">H8692_08325</name>
</gene>
<dbReference type="InterPro" id="IPR036259">
    <property type="entry name" value="MFS_trans_sf"/>
</dbReference>
<feature type="transmembrane region" description="Helical" evidence="6">
    <location>
        <begin position="366"/>
        <end position="384"/>
    </location>
</feature>
<feature type="transmembrane region" description="Helical" evidence="6">
    <location>
        <begin position="390"/>
        <end position="412"/>
    </location>
</feature>
<dbReference type="SUPFAM" id="SSF103473">
    <property type="entry name" value="MFS general substrate transporter"/>
    <property type="match status" value="1"/>
</dbReference>
<evidence type="ECO:0000256" key="1">
    <source>
        <dbReference type="ARBA" id="ARBA00004651"/>
    </source>
</evidence>
<feature type="transmembrane region" description="Helical" evidence="6">
    <location>
        <begin position="239"/>
        <end position="265"/>
    </location>
</feature>
<keyword evidence="5 6" id="KW-0472">Membrane</keyword>
<dbReference type="Proteomes" id="UP000610862">
    <property type="component" value="Unassembled WGS sequence"/>
</dbReference>
<keyword evidence="9" id="KW-1185">Reference proteome</keyword>
<feature type="transmembrane region" description="Helical" evidence="6">
    <location>
        <begin position="88"/>
        <end position="109"/>
    </location>
</feature>
<dbReference type="GO" id="GO:0005886">
    <property type="term" value="C:plasma membrane"/>
    <property type="evidence" value="ECO:0007669"/>
    <property type="project" value="UniProtKB-SubCell"/>
</dbReference>
<evidence type="ECO:0000259" key="7">
    <source>
        <dbReference type="PROSITE" id="PS50850"/>
    </source>
</evidence>
<feature type="transmembrane region" description="Helical" evidence="6">
    <location>
        <begin position="141"/>
        <end position="164"/>
    </location>
</feature>
<dbReference type="RefSeq" id="WP_187525451.1">
    <property type="nucleotide sequence ID" value="NZ_JACRTA010000003.1"/>
</dbReference>
<name>A0A926EAV6_9FIRM</name>
<evidence type="ECO:0000256" key="5">
    <source>
        <dbReference type="ARBA" id="ARBA00023136"/>
    </source>
</evidence>
<dbReference type="InterPro" id="IPR050327">
    <property type="entry name" value="Proton-linked_MCT"/>
</dbReference>
<dbReference type="PANTHER" id="PTHR11360">
    <property type="entry name" value="MONOCARBOXYLATE TRANSPORTER"/>
    <property type="match status" value="1"/>
</dbReference>
<accession>A0A926EAV6</accession>
<evidence type="ECO:0000256" key="6">
    <source>
        <dbReference type="SAM" id="Phobius"/>
    </source>
</evidence>
<evidence type="ECO:0000256" key="2">
    <source>
        <dbReference type="ARBA" id="ARBA00022448"/>
    </source>
</evidence>
<keyword evidence="3 6" id="KW-0812">Transmembrane</keyword>
<dbReference type="EMBL" id="JACRTA010000003">
    <property type="protein sequence ID" value="MBC8568761.1"/>
    <property type="molecule type" value="Genomic_DNA"/>
</dbReference>
<feature type="domain" description="Major facilitator superfamily (MFS) profile" evidence="7">
    <location>
        <begin position="1"/>
        <end position="416"/>
    </location>
</feature>
<feature type="transmembrane region" description="Helical" evidence="6">
    <location>
        <begin position="54"/>
        <end position="76"/>
    </location>
</feature>
<feature type="transmembrane region" description="Helical" evidence="6">
    <location>
        <begin position="332"/>
        <end position="354"/>
    </location>
</feature>
<dbReference type="Pfam" id="PF07690">
    <property type="entry name" value="MFS_1"/>
    <property type="match status" value="1"/>
</dbReference>
<dbReference type="Gene3D" id="1.20.1250.20">
    <property type="entry name" value="MFS general substrate transporter like domains"/>
    <property type="match status" value="2"/>
</dbReference>
<dbReference type="InterPro" id="IPR020846">
    <property type="entry name" value="MFS_dom"/>
</dbReference>
<feature type="transmembrane region" description="Helical" evidence="6">
    <location>
        <begin position="308"/>
        <end position="326"/>
    </location>
</feature>
<keyword evidence="2" id="KW-0813">Transport</keyword>
<evidence type="ECO:0000256" key="3">
    <source>
        <dbReference type="ARBA" id="ARBA00022692"/>
    </source>
</evidence>
<comment type="subcellular location">
    <subcellularLocation>
        <location evidence="1">Cell membrane</location>
        <topology evidence="1">Multi-pass membrane protein</topology>
    </subcellularLocation>
</comment>
<dbReference type="InterPro" id="IPR011701">
    <property type="entry name" value="MFS"/>
</dbReference>
<feature type="transmembrane region" description="Helical" evidence="6">
    <location>
        <begin position="20"/>
        <end position="42"/>
    </location>
</feature>
<dbReference type="AlphaFoldDB" id="A0A926EAV6"/>
<protein>
    <submittedName>
        <fullName evidence="8">MFS transporter</fullName>
    </submittedName>
</protein>
<keyword evidence="4 6" id="KW-1133">Transmembrane helix</keyword>
<sequence length="429" mass="45810">MVTSMIQLKVPKSRKAISLVMIILMELCICSVYSLAVFVGPLNEAYGWSENKIVLAYTLTMFCEFPAFLIGGWFMNKFGVKKVQVTSGILYGAAIIISGLTSNVMIFAIMQGIMAGLAMYGVYICNVALINSLFPRNKGLVMGIMFGAQGIGSIVISPVLAYYIQSFPVSSVLVGEGAVFTIVLLIATMLVYDPTQGDKKLQAEIQKAADEQEIAETIAGRDEKALPSMGWKKALTHPAFYMIFFSIITIQMIGNVLVTDIAVLAENIYGINEMGSAWVVSAFGVGAGLGGIIIGIVSDKIGPYRTTFFLGIINGILLIGFVVLGVNSFTAYAVICIIQGFTYNGMTTLNPIMITDSYSIKDMGTILGLIGISYAVVGAIGPQLGLSVQFIPMIVICACLSLAGGVLVKGAAQKLNKYYKMTGSSCVVK</sequence>
<evidence type="ECO:0000313" key="8">
    <source>
        <dbReference type="EMBL" id="MBC8568761.1"/>
    </source>
</evidence>
<organism evidence="8 9">
    <name type="scientific">Lentihominibacter hominis</name>
    <dbReference type="NCBI Taxonomy" id="2763645"/>
    <lineage>
        <taxon>Bacteria</taxon>
        <taxon>Bacillati</taxon>
        <taxon>Bacillota</taxon>
        <taxon>Clostridia</taxon>
        <taxon>Peptostreptococcales</taxon>
        <taxon>Anaerovoracaceae</taxon>
        <taxon>Lentihominibacter</taxon>
    </lineage>
</organism>
<evidence type="ECO:0000256" key="4">
    <source>
        <dbReference type="ARBA" id="ARBA00022989"/>
    </source>
</evidence>
<feature type="transmembrane region" description="Helical" evidence="6">
    <location>
        <begin position="277"/>
        <end position="296"/>
    </location>
</feature>
<evidence type="ECO:0000313" key="9">
    <source>
        <dbReference type="Proteomes" id="UP000610862"/>
    </source>
</evidence>
<reference evidence="8" key="1">
    <citation type="submission" date="2020-08" db="EMBL/GenBank/DDBJ databases">
        <title>Genome public.</title>
        <authorList>
            <person name="Liu C."/>
            <person name="Sun Q."/>
        </authorList>
    </citation>
    <scope>NUCLEOTIDE SEQUENCE</scope>
    <source>
        <strain evidence="8">NSJ-24</strain>
    </source>
</reference>
<proteinExistence type="predicted"/>
<dbReference type="PROSITE" id="PS50850">
    <property type="entry name" value="MFS"/>
    <property type="match status" value="1"/>
</dbReference>
<feature type="transmembrane region" description="Helical" evidence="6">
    <location>
        <begin position="170"/>
        <end position="192"/>
    </location>
</feature>
<dbReference type="GO" id="GO:0022857">
    <property type="term" value="F:transmembrane transporter activity"/>
    <property type="evidence" value="ECO:0007669"/>
    <property type="project" value="InterPro"/>
</dbReference>
<comment type="caution">
    <text evidence="8">The sequence shown here is derived from an EMBL/GenBank/DDBJ whole genome shotgun (WGS) entry which is preliminary data.</text>
</comment>